<dbReference type="Pfam" id="PF00651">
    <property type="entry name" value="BTB"/>
    <property type="match status" value="1"/>
</dbReference>
<evidence type="ECO:0000313" key="2">
    <source>
        <dbReference type="EMBL" id="KAJ7731793.1"/>
    </source>
</evidence>
<dbReference type="CDD" id="cd18186">
    <property type="entry name" value="BTB_POZ_ZBTB_KLHL-like"/>
    <property type="match status" value="1"/>
</dbReference>
<gene>
    <name evidence="2" type="ORF">DFH07DRAFT_968610</name>
</gene>
<name>A0AAD7HZE3_9AGAR</name>
<comment type="caution">
    <text evidence="2">The sequence shown here is derived from an EMBL/GenBank/DDBJ whole genome shotgun (WGS) entry which is preliminary data.</text>
</comment>
<sequence length="317" mass="35681">MDQQETRVEDLWFSNDTLVIRAEKKLFRVSKSLLAARSSVFRDMVAFPQPSADTELIDGSPVVSLHNSAADVEFLLRAIFDSSYFMPPPECVRLDVVLGILRLSHKYDIEYLRRRALSHLSPGYYFTSVEQYRARTMANILYNSDNRTLDHLSLIEAATEVGALWLLPIAYYCASVTGSDTLGGMIESGNSGRSVHKCGTTLPDLILGNVSVSRFLSMPSTGECQHEEACNQFRFLVLSNVFFEQINLGSLVFPLEFWDEAMWRVMGTKMCSPCHNASRASHTAALEAFWDRLPTMYGLPPWTELETMRSVTMGEST</sequence>
<dbReference type="InterPro" id="IPR000210">
    <property type="entry name" value="BTB/POZ_dom"/>
</dbReference>
<feature type="domain" description="BTB" evidence="1">
    <location>
        <begin position="14"/>
        <end position="88"/>
    </location>
</feature>
<organism evidence="2 3">
    <name type="scientific">Mycena maculata</name>
    <dbReference type="NCBI Taxonomy" id="230809"/>
    <lineage>
        <taxon>Eukaryota</taxon>
        <taxon>Fungi</taxon>
        <taxon>Dikarya</taxon>
        <taxon>Basidiomycota</taxon>
        <taxon>Agaricomycotina</taxon>
        <taxon>Agaricomycetes</taxon>
        <taxon>Agaricomycetidae</taxon>
        <taxon>Agaricales</taxon>
        <taxon>Marasmiineae</taxon>
        <taxon>Mycenaceae</taxon>
        <taxon>Mycena</taxon>
    </lineage>
</organism>
<dbReference type="SMART" id="SM00225">
    <property type="entry name" value="BTB"/>
    <property type="match status" value="1"/>
</dbReference>
<evidence type="ECO:0000259" key="1">
    <source>
        <dbReference type="PROSITE" id="PS50097"/>
    </source>
</evidence>
<protein>
    <recommendedName>
        <fullName evidence="1">BTB domain-containing protein</fullName>
    </recommendedName>
</protein>
<dbReference type="EMBL" id="JARJLG010000180">
    <property type="protein sequence ID" value="KAJ7731793.1"/>
    <property type="molecule type" value="Genomic_DNA"/>
</dbReference>
<proteinExistence type="predicted"/>
<dbReference type="Gene3D" id="3.30.710.10">
    <property type="entry name" value="Potassium Channel Kv1.1, Chain A"/>
    <property type="match status" value="1"/>
</dbReference>
<dbReference type="SUPFAM" id="SSF54695">
    <property type="entry name" value="POZ domain"/>
    <property type="match status" value="1"/>
</dbReference>
<keyword evidence="3" id="KW-1185">Reference proteome</keyword>
<dbReference type="PROSITE" id="PS50097">
    <property type="entry name" value="BTB"/>
    <property type="match status" value="1"/>
</dbReference>
<dbReference type="AlphaFoldDB" id="A0AAD7HZE3"/>
<evidence type="ECO:0000313" key="3">
    <source>
        <dbReference type="Proteomes" id="UP001215280"/>
    </source>
</evidence>
<dbReference type="Proteomes" id="UP001215280">
    <property type="component" value="Unassembled WGS sequence"/>
</dbReference>
<reference evidence="2" key="1">
    <citation type="submission" date="2023-03" db="EMBL/GenBank/DDBJ databases">
        <title>Massive genome expansion in bonnet fungi (Mycena s.s.) driven by repeated elements and novel gene families across ecological guilds.</title>
        <authorList>
            <consortium name="Lawrence Berkeley National Laboratory"/>
            <person name="Harder C.B."/>
            <person name="Miyauchi S."/>
            <person name="Viragh M."/>
            <person name="Kuo A."/>
            <person name="Thoen E."/>
            <person name="Andreopoulos B."/>
            <person name="Lu D."/>
            <person name="Skrede I."/>
            <person name="Drula E."/>
            <person name="Henrissat B."/>
            <person name="Morin E."/>
            <person name="Kohler A."/>
            <person name="Barry K."/>
            <person name="LaButti K."/>
            <person name="Morin E."/>
            <person name="Salamov A."/>
            <person name="Lipzen A."/>
            <person name="Mereny Z."/>
            <person name="Hegedus B."/>
            <person name="Baldrian P."/>
            <person name="Stursova M."/>
            <person name="Weitz H."/>
            <person name="Taylor A."/>
            <person name="Grigoriev I.V."/>
            <person name="Nagy L.G."/>
            <person name="Martin F."/>
            <person name="Kauserud H."/>
        </authorList>
    </citation>
    <scope>NUCLEOTIDE SEQUENCE</scope>
    <source>
        <strain evidence="2">CBHHK188m</strain>
    </source>
</reference>
<dbReference type="InterPro" id="IPR011333">
    <property type="entry name" value="SKP1/BTB/POZ_sf"/>
</dbReference>
<accession>A0AAD7HZE3</accession>